<keyword evidence="8" id="KW-0406">Ion transport</keyword>
<dbReference type="GO" id="GO:0015293">
    <property type="term" value="F:symporter activity"/>
    <property type="evidence" value="ECO:0007669"/>
    <property type="project" value="TreeGrafter"/>
</dbReference>
<organism evidence="13 14">
    <name type="scientific">Eptatretus burgeri</name>
    <name type="common">Inshore hagfish</name>
    <dbReference type="NCBI Taxonomy" id="7764"/>
    <lineage>
        <taxon>Eukaryota</taxon>
        <taxon>Metazoa</taxon>
        <taxon>Chordata</taxon>
        <taxon>Craniata</taxon>
        <taxon>Vertebrata</taxon>
        <taxon>Cyclostomata</taxon>
        <taxon>Myxini</taxon>
        <taxon>Myxiniformes</taxon>
        <taxon>Myxinidae</taxon>
        <taxon>Eptatretinae</taxon>
        <taxon>Eptatretus</taxon>
    </lineage>
</organism>
<comment type="similarity">
    <text evidence="2 11">Belongs to the sodium:solute symporter (SSF) (TC 2.A.21) family.</text>
</comment>
<dbReference type="GO" id="GO:0005886">
    <property type="term" value="C:plasma membrane"/>
    <property type="evidence" value="ECO:0007669"/>
    <property type="project" value="UniProtKB-SubCell"/>
</dbReference>
<dbReference type="OMA" id="RCICLES"/>
<evidence type="ECO:0000313" key="13">
    <source>
        <dbReference type="Ensembl" id="ENSEBUP00000027262.1"/>
    </source>
</evidence>
<keyword evidence="6 12" id="KW-1133">Transmembrane helix</keyword>
<dbReference type="InterPro" id="IPR038377">
    <property type="entry name" value="Na/Glc_symporter_sf"/>
</dbReference>
<evidence type="ECO:0000256" key="11">
    <source>
        <dbReference type="RuleBase" id="RU362091"/>
    </source>
</evidence>
<accession>A0A8C4RAV3</accession>
<evidence type="ECO:0000256" key="12">
    <source>
        <dbReference type="SAM" id="Phobius"/>
    </source>
</evidence>
<evidence type="ECO:0000256" key="6">
    <source>
        <dbReference type="ARBA" id="ARBA00022989"/>
    </source>
</evidence>
<keyword evidence="3" id="KW-0813">Transport</keyword>
<reference evidence="13" key="2">
    <citation type="submission" date="2025-09" db="UniProtKB">
        <authorList>
            <consortium name="Ensembl"/>
        </authorList>
    </citation>
    <scope>IDENTIFICATION</scope>
</reference>
<keyword evidence="9 12" id="KW-0472">Membrane</keyword>
<keyword evidence="4" id="KW-1003">Cell membrane</keyword>
<protein>
    <submittedName>
        <fullName evidence="13">Solute carrier family 5 member 5</fullName>
    </submittedName>
</protein>
<evidence type="ECO:0000256" key="9">
    <source>
        <dbReference type="ARBA" id="ARBA00023136"/>
    </source>
</evidence>
<feature type="transmembrane region" description="Helical" evidence="12">
    <location>
        <begin position="290"/>
        <end position="315"/>
    </location>
</feature>
<dbReference type="AlphaFoldDB" id="A0A8C4RAV3"/>
<dbReference type="InterPro" id="IPR051163">
    <property type="entry name" value="Sodium:Solute_Symporter_SSF"/>
</dbReference>
<dbReference type="GO" id="GO:0070062">
    <property type="term" value="C:extracellular exosome"/>
    <property type="evidence" value="ECO:0007669"/>
    <property type="project" value="TreeGrafter"/>
</dbReference>
<feature type="transmembrane region" description="Helical" evidence="12">
    <location>
        <begin position="170"/>
        <end position="188"/>
    </location>
</feature>
<dbReference type="GeneTree" id="ENSGT00940000159489"/>
<dbReference type="GO" id="GO:0006814">
    <property type="term" value="P:sodium ion transport"/>
    <property type="evidence" value="ECO:0007669"/>
    <property type="project" value="UniProtKB-KW"/>
</dbReference>
<dbReference type="Proteomes" id="UP000694388">
    <property type="component" value="Unplaced"/>
</dbReference>
<feature type="transmembrane region" description="Helical" evidence="12">
    <location>
        <begin position="321"/>
        <end position="344"/>
    </location>
</feature>
<comment type="subcellular location">
    <subcellularLocation>
        <location evidence="1">Cell membrane</location>
        <topology evidence="1">Multi-pass membrane protein</topology>
    </subcellularLocation>
</comment>
<keyword evidence="10" id="KW-0739">Sodium transport</keyword>
<dbReference type="PROSITE" id="PS50283">
    <property type="entry name" value="NA_SOLUT_SYMP_3"/>
    <property type="match status" value="1"/>
</dbReference>
<evidence type="ECO:0000256" key="5">
    <source>
        <dbReference type="ARBA" id="ARBA00022692"/>
    </source>
</evidence>
<dbReference type="PANTHER" id="PTHR42985:SF11">
    <property type="entry name" value="SODIUM_IODIDE COTRANSPORTER"/>
    <property type="match status" value="1"/>
</dbReference>
<evidence type="ECO:0000256" key="1">
    <source>
        <dbReference type="ARBA" id="ARBA00004651"/>
    </source>
</evidence>
<evidence type="ECO:0000313" key="14">
    <source>
        <dbReference type="Proteomes" id="UP000694388"/>
    </source>
</evidence>
<dbReference type="PANTHER" id="PTHR42985">
    <property type="entry name" value="SODIUM-COUPLED MONOCARBOXYLATE TRANSPORTER"/>
    <property type="match status" value="1"/>
</dbReference>
<dbReference type="Gene3D" id="1.20.1730.10">
    <property type="entry name" value="Sodium/glucose cotransporter"/>
    <property type="match status" value="1"/>
</dbReference>
<evidence type="ECO:0000256" key="7">
    <source>
        <dbReference type="ARBA" id="ARBA00023053"/>
    </source>
</evidence>
<sequence length="348" mass="39750">MQFYRFPAEVDRRHLWISVLRREKWRPGEPDWLCGLRFVSAIGMYHACRRGRGELFSSERNLGAVSVGLSLTSTFMSAAQVLGVPSETYLFGAKFLQMCLGQSINVVITVIIFLPVFYRLRIKTTNKYLEMRFNKTVKMYGFILYIFATVFYTGIIIYAPAVILNRATKLNIWMLVLTTGIVCTLYTTMGGMRAVVWTDVLQTLLMVSGFWVFTVRGIFRVGGIQKVWQAVYNGGRINFGDFNPDPTQRYTFWTLLLGGSLVWLAMYGVNQAQVQRYISCSSERSARWALFINLAGLWTVVGSAVCCGLVMFAFYKDCDPIKARILSATDQVQYMLLIVLNFLLQKRH</sequence>
<feature type="transmembrane region" description="Helical" evidence="12">
    <location>
        <begin position="200"/>
        <end position="219"/>
    </location>
</feature>
<feature type="transmembrane region" description="Helical" evidence="12">
    <location>
        <begin position="62"/>
        <end position="83"/>
    </location>
</feature>
<evidence type="ECO:0000256" key="3">
    <source>
        <dbReference type="ARBA" id="ARBA00022448"/>
    </source>
</evidence>
<reference evidence="13" key="1">
    <citation type="submission" date="2025-08" db="UniProtKB">
        <authorList>
            <consortium name="Ensembl"/>
        </authorList>
    </citation>
    <scope>IDENTIFICATION</scope>
</reference>
<evidence type="ECO:0000256" key="8">
    <source>
        <dbReference type="ARBA" id="ARBA00023065"/>
    </source>
</evidence>
<evidence type="ECO:0000256" key="2">
    <source>
        <dbReference type="ARBA" id="ARBA00006434"/>
    </source>
</evidence>
<proteinExistence type="inferred from homology"/>
<keyword evidence="7" id="KW-0915">Sodium</keyword>
<dbReference type="Ensembl" id="ENSEBUT00000027838.1">
    <property type="protein sequence ID" value="ENSEBUP00000027262.1"/>
    <property type="gene ID" value="ENSEBUG00000016716.1"/>
</dbReference>
<keyword evidence="5 12" id="KW-0812">Transmembrane</keyword>
<evidence type="ECO:0000256" key="4">
    <source>
        <dbReference type="ARBA" id="ARBA00022475"/>
    </source>
</evidence>
<dbReference type="InterPro" id="IPR001734">
    <property type="entry name" value="Na/solute_symporter"/>
</dbReference>
<feature type="transmembrane region" description="Helical" evidence="12">
    <location>
        <begin position="139"/>
        <end position="164"/>
    </location>
</feature>
<evidence type="ECO:0000256" key="10">
    <source>
        <dbReference type="ARBA" id="ARBA00023201"/>
    </source>
</evidence>
<feature type="transmembrane region" description="Helical" evidence="12">
    <location>
        <begin position="95"/>
        <end position="118"/>
    </location>
</feature>
<keyword evidence="14" id="KW-1185">Reference proteome</keyword>
<name>A0A8C4RAV3_EPTBU</name>
<dbReference type="GO" id="GO:1904200">
    <property type="term" value="P:iodide transmembrane transport"/>
    <property type="evidence" value="ECO:0007669"/>
    <property type="project" value="TreeGrafter"/>
</dbReference>
<dbReference type="Pfam" id="PF00474">
    <property type="entry name" value="SSF"/>
    <property type="match status" value="1"/>
</dbReference>
<dbReference type="NCBIfam" id="TIGR00813">
    <property type="entry name" value="sss"/>
    <property type="match status" value="1"/>
</dbReference>
<feature type="transmembrane region" description="Helical" evidence="12">
    <location>
        <begin position="250"/>
        <end position="269"/>
    </location>
</feature>